<dbReference type="InterPro" id="IPR051083">
    <property type="entry name" value="GrpII_Intron_Splice-Mob/Def"/>
</dbReference>
<comment type="catalytic activity">
    <reaction evidence="9">
        <text>DNA(n) + a 2'-deoxyribonucleoside 5'-triphosphate = DNA(n+1) + diphosphate</text>
        <dbReference type="Rhea" id="RHEA:22508"/>
        <dbReference type="Rhea" id="RHEA-COMP:17339"/>
        <dbReference type="Rhea" id="RHEA-COMP:17340"/>
        <dbReference type="ChEBI" id="CHEBI:33019"/>
        <dbReference type="ChEBI" id="CHEBI:61560"/>
        <dbReference type="ChEBI" id="CHEBI:173112"/>
        <dbReference type="EC" id="2.7.7.49"/>
    </reaction>
</comment>
<keyword evidence="3" id="KW-0548">Nucleotidyltransferase</keyword>
<evidence type="ECO:0000256" key="4">
    <source>
        <dbReference type="ARBA" id="ARBA00022723"/>
    </source>
</evidence>
<dbReference type="InterPro" id="IPR000477">
    <property type="entry name" value="RT_dom"/>
</dbReference>
<dbReference type="EMBL" id="AP019695">
    <property type="protein sequence ID" value="BBK22207.1"/>
    <property type="molecule type" value="Genomic_DNA"/>
</dbReference>
<dbReference type="Proteomes" id="UP000464754">
    <property type="component" value="Chromosome"/>
</dbReference>
<evidence type="ECO:0000256" key="5">
    <source>
        <dbReference type="ARBA" id="ARBA00022842"/>
    </source>
</evidence>
<keyword evidence="4" id="KW-0479">Metal-binding</keyword>
<evidence type="ECO:0000313" key="11">
    <source>
        <dbReference type="EMBL" id="BBK21214.1"/>
    </source>
</evidence>
<keyword evidence="2" id="KW-0808">Transferase</keyword>
<gene>
    <name evidence="11" type="ORF">Aargi30884_01170</name>
    <name evidence="12" type="ORF">Aargi30884_11100</name>
    <name evidence="13" type="ORF">Aargi30884_24660</name>
</gene>
<dbReference type="GO" id="GO:0003964">
    <property type="term" value="F:RNA-directed DNA polymerase activity"/>
    <property type="evidence" value="ECO:0007669"/>
    <property type="project" value="UniProtKB-KW"/>
</dbReference>
<dbReference type="SUPFAM" id="SSF56672">
    <property type="entry name" value="DNA/RNA polymerases"/>
    <property type="match status" value="1"/>
</dbReference>
<dbReference type="KEGG" id="aarg:Aargi30884_24660"/>
<dbReference type="EMBL" id="AP019695">
    <property type="protein sequence ID" value="BBK21214.1"/>
    <property type="molecule type" value="Genomic_DNA"/>
</dbReference>
<evidence type="ECO:0000256" key="2">
    <source>
        <dbReference type="ARBA" id="ARBA00022679"/>
    </source>
</evidence>
<dbReference type="GO" id="GO:0003723">
    <property type="term" value="F:RNA binding"/>
    <property type="evidence" value="ECO:0007669"/>
    <property type="project" value="InterPro"/>
</dbReference>
<dbReference type="InterPro" id="IPR000123">
    <property type="entry name" value="Reverse_transcriptase_msDNA"/>
</dbReference>
<evidence type="ECO:0000313" key="13">
    <source>
        <dbReference type="EMBL" id="BBK23563.1"/>
    </source>
</evidence>
<dbReference type="PANTHER" id="PTHR34047:SF8">
    <property type="entry name" value="PROTEIN YKFC"/>
    <property type="match status" value="1"/>
</dbReference>
<keyword evidence="14" id="KW-1185">Reference proteome</keyword>
<dbReference type="Pfam" id="PF08388">
    <property type="entry name" value="GIIM"/>
    <property type="match status" value="1"/>
</dbReference>
<dbReference type="KEGG" id="aarg:Aargi30884_11100"/>
<evidence type="ECO:0000256" key="7">
    <source>
        <dbReference type="ARBA" id="ARBA00023118"/>
    </source>
</evidence>
<dbReference type="InterPro" id="IPR030931">
    <property type="entry name" value="Group_II_RT_mat"/>
</dbReference>
<organism evidence="12 14">
    <name type="scientific">Amedibacterium intestinale</name>
    <dbReference type="NCBI Taxonomy" id="2583452"/>
    <lineage>
        <taxon>Bacteria</taxon>
        <taxon>Bacillati</taxon>
        <taxon>Bacillota</taxon>
        <taxon>Erysipelotrichia</taxon>
        <taxon>Erysipelotrichales</taxon>
        <taxon>Erysipelotrichaceae</taxon>
        <taxon>Amedibacterium</taxon>
    </lineage>
</organism>
<keyword evidence="7" id="KW-0051">Antiviral defense</keyword>
<dbReference type="PRINTS" id="PR00866">
    <property type="entry name" value="RNADNAPOLMS"/>
</dbReference>
<dbReference type="Pfam" id="PF00078">
    <property type="entry name" value="RVT_1"/>
    <property type="match status" value="1"/>
</dbReference>
<dbReference type="PANTHER" id="PTHR34047">
    <property type="entry name" value="NUCLEAR INTRON MATURASE 1, MITOCHONDRIAL-RELATED"/>
    <property type="match status" value="1"/>
</dbReference>
<dbReference type="KEGG" id="aarg:Aargi30884_01170"/>
<evidence type="ECO:0000256" key="9">
    <source>
        <dbReference type="ARBA" id="ARBA00048173"/>
    </source>
</evidence>
<protein>
    <recommendedName>
        <fullName evidence="1">RNA-directed DNA polymerase</fullName>
        <ecNumber evidence="1">2.7.7.49</ecNumber>
    </recommendedName>
</protein>
<dbReference type="GO" id="GO:0046872">
    <property type="term" value="F:metal ion binding"/>
    <property type="evidence" value="ECO:0007669"/>
    <property type="project" value="UniProtKB-KW"/>
</dbReference>
<dbReference type="GO" id="GO:0051607">
    <property type="term" value="P:defense response to virus"/>
    <property type="evidence" value="ECO:0007669"/>
    <property type="project" value="UniProtKB-KW"/>
</dbReference>
<comment type="similarity">
    <text evidence="8">Belongs to the bacterial reverse transcriptase family.</text>
</comment>
<reference evidence="14" key="1">
    <citation type="submission" date="2019-05" db="EMBL/GenBank/DDBJ databases">
        <title>Complete genome sequencing of Absiella argi strain JCM 30884.</title>
        <authorList>
            <person name="Sakamoto M."/>
            <person name="Murakami T."/>
            <person name="Mori H."/>
        </authorList>
    </citation>
    <scope>NUCLEOTIDE SEQUENCE [LARGE SCALE GENOMIC DNA]</scope>
    <source>
        <strain evidence="14">JCM 30884</strain>
    </source>
</reference>
<evidence type="ECO:0000256" key="6">
    <source>
        <dbReference type="ARBA" id="ARBA00022918"/>
    </source>
</evidence>
<dbReference type="InterPro" id="IPR013597">
    <property type="entry name" value="Mat_intron_G2"/>
</dbReference>
<dbReference type="AlphaFoldDB" id="A0A6N4THM0"/>
<keyword evidence="6 12" id="KW-0695">RNA-directed DNA polymerase</keyword>
<evidence type="ECO:0000256" key="1">
    <source>
        <dbReference type="ARBA" id="ARBA00012493"/>
    </source>
</evidence>
<name>A0A6N4THM0_9FIRM</name>
<reference evidence="12" key="2">
    <citation type="journal article" date="2020" name="Int. J. Syst. Evol. Microbiol.">
        <title>Amedibacterium intestinale gen. nov., sp. nov., isolated from human faeces, and reclassification of Eubacterium dolichum Moore et al. 1976 (Approved Lists 1980) as Amedibacillus dolichus gen. nov., comb. nov.</title>
        <authorList>
            <person name="Ikeyama N."/>
            <person name="Toyoda A."/>
            <person name="Morohoshi S."/>
            <person name="Kunihiro T."/>
            <person name="Murakami T."/>
            <person name="Mori H."/>
            <person name="Iino T."/>
            <person name="Ohkuma M."/>
            <person name="Sakamoto M."/>
        </authorList>
    </citation>
    <scope>NUCLEOTIDE SEQUENCE</scope>
    <source>
        <strain evidence="12">JCM 30884</strain>
    </source>
</reference>
<dbReference type="NCBIfam" id="TIGR04416">
    <property type="entry name" value="group_II_RT_mat"/>
    <property type="match status" value="1"/>
</dbReference>
<dbReference type="PROSITE" id="PS50878">
    <property type="entry name" value="RT_POL"/>
    <property type="match status" value="1"/>
</dbReference>
<feature type="domain" description="Reverse transcriptase" evidence="10">
    <location>
        <begin position="52"/>
        <end position="278"/>
    </location>
</feature>
<dbReference type="CDD" id="cd01651">
    <property type="entry name" value="RT_G2_intron"/>
    <property type="match status" value="1"/>
</dbReference>
<accession>A0A6N4THM0</accession>
<keyword evidence="5" id="KW-0460">Magnesium</keyword>
<evidence type="ECO:0000313" key="12">
    <source>
        <dbReference type="EMBL" id="BBK22207.1"/>
    </source>
</evidence>
<dbReference type="InterPro" id="IPR043502">
    <property type="entry name" value="DNA/RNA_pol_sf"/>
</dbReference>
<proteinExistence type="inferred from homology"/>
<dbReference type="EC" id="2.7.7.49" evidence="1"/>
<evidence type="ECO:0000256" key="3">
    <source>
        <dbReference type="ARBA" id="ARBA00022695"/>
    </source>
</evidence>
<evidence type="ECO:0000256" key="8">
    <source>
        <dbReference type="ARBA" id="ARBA00034120"/>
    </source>
</evidence>
<evidence type="ECO:0000259" key="10">
    <source>
        <dbReference type="PROSITE" id="PS50878"/>
    </source>
</evidence>
<evidence type="ECO:0000313" key="14">
    <source>
        <dbReference type="Proteomes" id="UP000464754"/>
    </source>
</evidence>
<sequence length="425" mass="49480">MQADNRLLEEMLSNENLNKAFLQVVKNKGAEGVDGMKYSELKDYLKEHGEEIKEQIRARKYKPKPVRRVEIPKADGGVRNLGVPTVLDRFIQQAITQVLTPIYEPIFNDNSYGFRPNRCCEMAILKALEYMNDGFQWVVDIDLEKFFDNVHHDKLITLVMKNVKSGEIVSLIRKFLVSGIMIDNEYKESVIGTPQGGNLSPLLSNIVLNELDKELEARGLRFTRYADDCIILVGSSKAADRMMENVSNFIEKKLGLKVNMTKSKVSKPNDIKYLGFGFFKDRNDGLWKARPHEKSIKKLKIKLRELTKRSWSVNMDYRLEKLKQVIVGWVNYYRIGYFKTKAIQIDKNIRLRLRMCIWKQWKTPVARYRALKKLGMEEWKSKTWANTRKSYARCATSFLQIAIPNNLLKKRGLVSLLDQYQLKHI</sequence>
<dbReference type="EMBL" id="AP019695">
    <property type="protein sequence ID" value="BBK23563.1"/>
    <property type="molecule type" value="Genomic_DNA"/>
</dbReference>